<evidence type="ECO:0000313" key="3">
    <source>
        <dbReference type="Proteomes" id="UP001176429"/>
    </source>
</evidence>
<gene>
    <name evidence="2" type="ORF">Q5H93_15425</name>
</gene>
<dbReference type="RefSeq" id="WP_305007489.1">
    <property type="nucleotide sequence ID" value="NZ_JAUQSY010000010.1"/>
</dbReference>
<evidence type="ECO:0000313" key="2">
    <source>
        <dbReference type="EMBL" id="MDO7876134.1"/>
    </source>
</evidence>
<proteinExistence type="predicted"/>
<dbReference type="Proteomes" id="UP001176429">
    <property type="component" value="Unassembled WGS sequence"/>
</dbReference>
<evidence type="ECO:0008006" key="4">
    <source>
        <dbReference type="Google" id="ProtNLM"/>
    </source>
</evidence>
<feature type="signal peptide" evidence="1">
    <location>
        <begin position="1"/>
        <end position="31"/>
    </location>
</feature>
<name>A0ABT9BCZ9_9BACT</name>
<protein>
    <recommendedName>
        <fullName evidence="4">DUF3108 domain-containing protein</fullName>
    </recommendedName>
</protein>
<accession>A0ABT9BCZ9</accession>
<sequence length="249" mass="28527">MLVVVEKSRCSRWRWAWALVLLLWSAAPAVAQNVTPRDTTVRHRPTEREDRRPPLLPHRKVVVQYDSRYSIINYHFCTINGLKAGIEWRGRMRTGAAIYFLSTGIPTRQPRPDDAALLALAELRFRYLAAYAEYVIIETPRWELSANMQLGMGSVYVRYLSTDGSFNKTPTEFLGVVEPSMAAQMRVFRWAGVGAGVGWRQPVFIPTTLQRELNGPVFYLRGKLFLGDLLKVVKGRERLFTQDGLRRQA</sequence>
<comment type="caution">
    <text evidence="2">The sequence shown here is derived from an EMBL/GenBank/DDBJ whole genome shotgun (WGS) entry which is preliminary data.</text>
</comment>
<organism evidence="2 3">
    <name type="scientific">Hymenobacter aranciens</name>
    <dbReference type="NCBI Taxonomy" id="3063996"/>
    <lineage>
        <taxon>Bacteria</taxon>
        <taxon>Pseudomonadati</taxon>
        <taxon>Bacteroidota</taxon>
        <taxon>Cytophagia</taxon>
        <taxon>Cytophagales</taxon>
        <taxon>Hymenobacteraceae</taxon>
        <taxon>Hymenobacter</taxon>
    </lineage>
</organism>
<feature type="chain" id="PRO_5045330750" description="DUF3108 domain-containing protein" evidence="1">
    <location>
        <begin position="32"/>
        <end position="249"/>
    </location>
</feature>
<reference evidence="2" key="1">
    <citation type="submission" date="2023-07" db="EMBL/GenBank/DDBJ databases">
        <authorList>
            <person name="Kim M.K."/>
        </authorList>
    </citation>
    <scope>NUCLEOTIDE SEQUENCE</scope>
    <source>
        <strain evidence="2">ASUV-10-1</strain>
    </source>
</reference>
<keyword evidence="1" id="KW-0732">Signal</keyword>
<dbReference type="EMBL" id="JAUQSY010000010">
    <property type="protein sequence ID" value="MDO7876134.1"/>
    <property type="molecule type" value="Genomic_DNA"/>
</dbReference>
<evidence type="ECO:0000256" key="1">
    <source>
        <dbReference type="SAM" id="SignalP"/>
    </source>
</evidence>
<keyword evidence="3" id="KW-1185">Reference proteome</keyword>